<organism evidence="1 2">
    <name type="scientific">Tenebrio molitor</name>
    <name type="common">Yellow mealworm beetle</name>
    <dbReference type="NCBI Taxonomy" id="7067"/>
    <lineage>
        <taxon>Eukaryota</taxon>
        <taxon>Metazoa</taxon>
        <taxon>Ecdysozoa</taxon>
        <taxon>Arthropoda</taxon>
        <taxon>Hexapoda</taxon>
        <taxon>Insecta</taxon>
        <taxon>Pterygota</taxon>
        <taxon>Neoptera</taxon>
        <taxon>Endopterygota</taxon>
        <taxon>Coleoptera</taxon>
        <taxon>Polyphaga</taxon>
        <taxon>Cucujiformia</taxon>
        <taxon>Tenebrionidae</taxon>
        <taxon>Tenebrio</taxon>
    </lineage>
</organism>
<evidence type="ECO:0000313" key="2">
    <source>
        <dbReference type="Proteomes" id="UP000719412"/>
    </source>
</evidence>
<evidence type="ECO:0000313" key="1">
    <source>
        <dbReference type="EMBL" id="KAH0807218.1"/>
    </source>
</evidence>
<keyword evidence="2" id="KW-1185">Reference proteome</keyword>
<reference evidence="1" key="1">
    <citation type="journal article" date="2020" name="J Insects Food Feed">
        <title>The yellow mealworm (Tenebrio molitor) genome: a resource for the emerging insects as food and feed industry.</title>
        <authorList>
            <person name="Eriksson T."/>
            <person name="Andere A."/>
            <person name="Kelstrup H."/>
            <person name="Emery V."/>
            <person name="Picard C."/>
        </authorList>
    </citation>
    <scope>NUCLEOTIDE SEQUENCE</scope>
    <source>
        <strain evidence="1">Stoneville</strain>
        <tissue evidence="1">Whole head</tissue>
    </source>
</reference>
<name>A0A8J6L5K0_TENMO</name>
<sequence>MPKWKAGTKLEPAVEEIVHHSFLIVRRIRHDYLKDKKLKLFHSLEQEYLAIFRAKNIHSTFVQSVDSIDGIKVVCSFTQPLEYLFCKEQSNLVPSLLILYLDCFADKSSFLSKILFEVDQEFWPSPSRP</sequence>
<dbReference type="AlphaFoldDB" id="A0A8J6L5K0"/>
<comment type="caution">
    <text evidence="1">The sequence shown here is derived from an EMBL/GenBank/DDBJ whole genome shotgun (WGS) entry which is preliminary data.</text>
</comment>
<gene>
    <name evidence="1" type="ORF">GEV33_015573</name>
</gene>
<protein>
    <submittedName>
        <fullName evidence="1">Uncharacterized protein</fullName>
    </submittedName>
</protein>
<dbReference type="EMBL" id="JABDTM020031060">
    <property type="protein sequence ID" value="KAH0807218.1"/>
    <property type="molecule type" value="Genomic_DNA"/>
</dbReference>
<proteinExistence type="predicted"/>
<reference evidence="1" key="2">
    <citation type="submission" date="2021-08" db="EMBL/GenBank/DDBJ databases">
        <authorList>
            <person name="Eriksson T."/>
        </authorList>
    </citation>
    <scope>NUCLEOTIDE SEQUENCE</scope>
    <source>
        <strain evidence="1">Stoneville</strain>
        <tissue evidence="1">Whole head</tissue>
    </source>
</reference>
<dbReference type="Proteomes" id="UP000719412">
    <property type="component" value="Unassembled WGS sequence"/>
</dbReference>
<accession>A0A8J6L5K0</accession>